<feature type="region of interest" description="Disordered" evidence="1">
    <location>
        <begin position="181"/>
        <end position="205"/>
    </location>
</feature>
<evidence type="ECO:0008006" key="4">
    <source>
        <dbReference type="Google" id="ProtNLM"/>
    </source>
</evidence>
<accession>A0A4P2R4V5</accession>
<evidence type="ECO:0000256" key="1">
    <source>
        <dbReference type="SAM" id="MobiDB-lite"/>
    </source>
</evidence>
<protein>
    <recommendedName>
        <fullName evidence="4">PLD phosphodiesterase domain-containing protein</fullName>
    </recommendedName>
</protein>
<evidence type="ECO:0000313" key="2">
    <source>
        <dbReference type="EMBL" id="AUX37671.1"/>
    </source>
</evidence>
<organism evidence="2 3">
    <name type="scientific">Sorangium cellulosum</name>
    <name type="common">Polyangium cellulosum</name>
    <dbReference type="NCBI Taxonomy" id="56"/>
    <lineage>
        <taxon>Bacteria</taxon>
        <taxon>Pseudomonadati</taxon>
        <taxon>Myxococcota</taxon>
        <taxon>Polyangia</taxon>
        <taxon>Polyangiales</taxon>
        <taxon>Polyangiaceae</taxon>
        <taxon>Sorangium</taxon>
    </lineage>
</organism>
<dbReference type="AlphaFoldDB" id="A0A4P2R4V5"/>
<dbReference type="CDD" id="cd09117">
    <property type="entry name" value="PLDc_Bfil_DEXD_like"/>
    <property type="match status" value="1"/>
</dbReference>
<gene>
    <name evidence="2" type="ORF">SOCE836_099010</name>
</gene>
<dbReference type="SUPFAM" id="SSF56024">
    <property type="entry name" value="Phospholipase D/nuclease"/>
    <property type="match status" value="1"/>
</dbReference>
<dbReference type="RefSeq" id="WP_129580260.1">
    <property type="nucleotide sequence ID" value="NZ_CP012672.1"/>
</dbReference>
<reference evidence="2 3" key="1">
    <citation type="submission" date="2015-09" db="EMBL/GenBank/DDBJ databases">
        <title>Sorangium comparison.</title>
        <authorList>
            <person name="Zaburannyi N."/>
            <person name="Bunk B."/>
            <person name="Overmann J."/>
            <person name="Mueller R."/>
        </authorList>
    </citation>
    <scope>NUCLEOTIDE SEQUENCE [LARGE SCALE GENOMIC DNA]</scope>
    <source>
        <strain evidence="2 3">So ce836</strain>
    </source>
</reference>
<name>A0A4P2R4V5_SORCE</name>
<proteinExistence type="predicted"/>
<sequence length="313" mass="34999">MLRVMSGELWTELHRLAKKSRPHLGAVAYVTSDERVKFGKGDTLVCDATDAAIRSGQTSAAVLRRAHDRGARLFSSPGLHAKVFLLGRVAVVGSANLSASSVNELEEAALISDDARAVSGVRLLIENLVQAADEIDERFLRRIEKLPVVQAQRGSRRRRSVRLPEPRAWLISVVPLDGDKHADEEPVVESERAKAGEETEFSDSEPGYIRFTGTSSFRRSAKQGDLVIAVWRPNAKSSRAHVFAPEPLVTRKDKNGVTHLFVEEYADREDTRISWTEFSRLWRRTTSSRPPGIKSTREMPVELLEQLRTAWPK</sequence>
<feature type="compositionally biased region" description="Basic and acidic residues" evidence="1">
    <location>
        <begin position="181"/>
        <end position="197"/>
    </location>
</feature>
<dbReference type="EMBL" id="CP012672">
    <property type="protein sequence ID" value="AUX37671.1"/>
    <property type="molecule type" value="Genomic_DNA"/>
</dbReference>
<dbReference type="Proteomes" id="UP000295497">
    <property type="component" value="Chromosome"/>
</dbReference>
<evidence type="ECO:0000313" key="3">
    <source>
        <dbReference type="Proteomes" id="UP000295497"/>
    </source>
</evidence>